<reference evidence="1 2" key="1">
    <citation type="submission" date="2020-02" db="EMBL/GenBank/DDBJ databases">
        <title>Acidophilic actinobacteria isolated from forest soil.</title>
        <authorList>
            <person name="Golinska P."/>
        </authorList>
    </citation>
    <scope>NUCLEOTIDE SEQUENCE [LARGE SCALE GENOMIC DNA]</scope>
    <source>
        <strain evidence="1 2">NL8</strain>
    </source>
</reference>
<protein>
    <recommendedName>
        <fullName evidence="3">DUF932 domain-containing protein</fullName>
    </recommendedName>
</protein>
<evidence type="ECO:0008006" key="3">
    <source>
        <dbReference type="Google" id="ProtNLM"/>
    </source>
</evidence>
<evidence type="ECO:0000313" key="1">
    <source>
        <dbReference type="EMBL" id="MBS2550489.1"/>
    </source>
</evidence>
<proteinExistence type="predicted"/>
<name>A0ABS5KWV4_9ACTN</name>
<sequence length="394" mass="41797">MTDFAVLDRPAPPPAAGLTLRNSDLNTLFDMLTEQAAKAVDVVVPAAQLRADAARLSIPQTVPHIDDDGVTMLDGLYIPTRHAESQIAAKLKIPLEYLRRLRTEAPGLWEANVGHWLADAGDSGKSFLLRLLVDPQRGGGVLRALLSSRYGIIDNLDVLLCALDGIRAAGVDVEVTSCDLSETRMYVTVVAPQIAVAARGLLAGYRSPFDPSRTGENMPIISAGFRFSNSEVGAGKYTIAPWLRAEVCGNGLVQTMDTVSRAHIGAKLDDGTIDPSAATVAAFKALVTSQTTDAVTNWLTPEYVQKKIEAMHGAAGVPVADAPKTIEYVVKTLEMPKAAQAELLNHFIKGGVTTSGGILHAVTSVAQTIDDPDAAHKLGDSGIRAMELAAAFNR</sequence>
<dbReference type="RefSeq" id="WP_212013382.1">
    <property type="nucleotide sequence ID" value="NZ_JAAFYZ010000104.1"/>
</dbReference>
<gene>
    <name evidence="1" type="ORF">KGQ19_26820</name>
</gene>
<dbReference type="Proteomes" id="UP000730482">
    <property type="component" value="Unassembled WGS sequence"/>
</dbReference>
<dbReference type="EMBL" id="JAAFYZ010000104">
    <property type="protein sequence ID" value="MBS2550489.1"/>
    <property type="molecule type" value="Genomic_DNA"/>
</dbReference>
<evidence type="ECO:0000313" key="2">
    <source>
        <dbReference type="Proteomes" id="UP000730482"/>
    </source>
</evidence>
<keyword evidence="2" id="KW-1185">Reference proteome</keyword>
<accession>A0ABS5KWV4</accession>
<organism evidence="1 2">
    <name type="scientific">Catenulispora pinistramenti</name>
    <dbReference type="NCBI Taxonomy" id="2705254"/>
    <lineage>
        <taxon>Bacteria</taxon>
        <taxon>Bacillati</taxon>
        <taxon>Actinomycetota</taxon>
        <taxon>Actinomycetes</taxon>
        <taxon>Catenulisporales</taxon>
        <taxon>Catenulisporaceae</taxon>
        <taxon>Catenulispora</taxon>
    </lineage>
</organism>
<comment type="caution">
    <text evidence="1">The sequence shown here is derived from an EMBL/GenBank/DDBJ whole genome shotgun (WGS) entry which is preliminary data.</text>
</comment>